<dbReference type="AlphaFoldDB" id="A0A940P4T5"/>
<organism evidence="1 2">
    <name type="scientific">Vagococcus allomyrinae</name>
    <dbReference type="NCBI Taxonomy" id="2794353"/>
    <lineage>
        <taxon>Bacteria</taxon>
        <taxon>Bacillati</taxon>
        <taxon>Bacillota</taxon>
        <taxon>Bacilli</taxon>
        <taxon>Lactobacillales</taxon>
        <taxon>Enterococcaceae</taxon>
        <taxon>Vagococcus</taxon>
    </lineage>
</organism>
<comment type="caution">
    <text evidence="1">The sequence shown here is derived from an EMBL/GenBank/DDBJ whole genome shotgun (WGS) entry which is preliminary data.</text>
</comment>
<accession>A0A940P4T5</accession>
<reference evidence="1" key="1">
    <citation type="submission" date="2020-12" db="EMBL/GenBank/DDBJ databases">
        <title>Vagococcus allomyrinae sp. nov. and Enterococcus lavae sp. nov., isolated from the larvae of Allomyrina dichotoma.</title>
        <authorList>
            <person name="Lee S.D."/>
        </authorList>
    </citation>
    <scope>NUCLEOTIDE SEQUENCE</scope>
    <source>
        <strain evidence="1">BWB3-3</strain>
    </source>
</reference>
<dbReference type="RefSeq" id="WP_209527779.1">
    <property type="nucleotide sequence ID" value="NZ_JAEEGA010000006.1"/>
</dbReference>
<keyword evidence="2" id="KW-1185">Reference proteome</keyword>
<sequence>MHQAMVKIIIDRILSQFDSENRFCSDYLEVPLQQWEEWKRGSLAMQPEEMQKIKSLFSDYEWMLMQKIIKQTILFPEKRNYVVMEYKRVKSLIAKKWLQSGEATVELISQKDTYSKSPRAQSKEMINLKVSMEYGVWGYDDILEFSLPAVIQKQIEDSPVDLLEWVNENLTDTYVTNEDQE</sequence>
<protein>
    <submittedName>
        <fullName evidence="1">Uncharacterized protein</fullName>
    </submittedName>
</protein>
<evidence type="ECO:0000313" key="2">
    <source>
        <dbReference type="Proteomes" id="UP000674938"/>
    </source>
</evidence>
<evidence type="ECO:0000313" key="1">
    <source>
        <dbReference type="EMBL" id="MBP1041569.1"/>
    </source>
</evidence>
<proteinExistence type="predicted"/>
<dbReference type="EMBL" id="JAEEGA010000006">
    <property type="protein sequence ID" value="MBP1041569.1"/>
    <property type="molecule type" value="Genomic_DNA"/>
</dbReference>
<dbReference type="Proteomes" id="UP000674938">
    <property type="component" value="Unassembled WGS sequence"/>
</dbReference>
<gene>
    <name evidence="1" type="ORF">I6N95_11180</name>
</gene>
<name>A0A940P4T5_9ENTE</name>